<gene>
    <name evidence="1" type="ORF">EOD43_06030</name>
</gene>
<dbReference type="RefSeq" id="WP_127742036.1">
    <property type="nucleotide sequence ID" value="NZ_SACN01000001.1"/>
</dbReference>
<sequence length="91" mass="10186">MMRNGLIDAHHRDGAELLLGPGLIGPGKLLLPSQVEERFALTRKELAYLRRRGKGPRAVRFGRFYLYPPAAIIEWLNATRVSAAEAMEARS</sequence>
<protein>
    <recommendedName>
        <fullName evidence="3">DNA-binding protein</fullName>
    </recommendedName>
</protein>
<evidence type="ECO:0008006" key="3">
    <source>
        <dbReference type="Google" id="ProtNLM"/>
    </source>
</evidence>
<dbReference type="OrthoDB" id="9806994at2"/>
<proteinExistence type="predicted"/>
<accession>A0A437M765</accession>
<reference evidence="1 2" key="1">
    <citation type="submission" date="2019-01" db="EMBL/GenBank/DDBJ databases">
        <authorList>
            <person name="Chen W.-M."/>
        </authorList>
    </citation>
    <scope>NUCLEOTIDE SEQUENCE [LARGE SCALE GENOMIC DNA]</scope>
    <source>
        <strain evidence="1 2">CCP-7</strain>
    </source>
</reference>
<evidence type="ECO:0000313" key="1">
    <source>
        <dbReference type="EMBL" id="RVT93433.1"/>
    </source>
</evidence>
<comment type="caution">
    <text evidence="1">The sequence shown here is derived from an EMBL/GenBank/DDBJ whole genome shotgun (WGS) entry which is preliminary data.</text>
</comment>
<keyword evidence="2" id="KW-1185">Reference proteome</keyword>
<dbReference type="Proteomes" id="UP000282971">
    <property type="component" value="Unassembled WGS sequence"/>
</dbReference>
<name>A0A437M765_9SPHN</name>
<evidence type="ECO:0000313" key="2">
    <source>
        <dbReference type="Proteomes" id="UP000282971"/>
    </source>
</evidence>
<dbReference type="EMBL" id="SACN01000001">
    <property type="protein sequence ID" value="RVT93433.1"/>
    <property type="molecule type" value="Genomic_DNA"/>
</dbReference>
<dbReference type="AlphaFoldDB" id="A0A437M765"/>
<organism evidence="1 2">
    <name type="scientific">Sphingomonas crocodyli</name>
    <dbReference type="NCBI Taxonomy" id="1979270"/>
    <lineage>
        <taxon>Bacteria</taxon>
        <taxon>Pseudomonadati</taxon>
        <taxon>Pseudomonadota</taxon>
        <taxon>Alphaproteobacteria</taxon>
        <taxon>Sphingomonadales</taxon>
        <taxon>Sphingomonadaceae</taxon>
        <taxon>Sphingomonas</taxon>
    </lineage>
</organism>